<comment type="similarity">
    <text evidence="1 10">Belongs to the ATG7 family.</text>
</comment>
<evidence type="ECO:0000313" key="14">
    <source>
        <dbReference type="WBParaSite" id="SMUV_0000047701-mRNA-1"/>
    </source>
</evidence>
<dbReference type="InterPro" id="IPR035985">
    <property type="entry name" value="Ubiquitin-activating_enz"/>
</dbReference>
<keyword evidence="4 10" id="KW-0813">Transport</keyword>
<dbReference type="AlphaFoldDB" id="A0A0N5A8R7"/>
<dbReference type="GO" id="GO:0000045">
    <property type="term" value="P:autophagosome assembly"/>
    <property type="evidence" value="ECO:0007669"/>
    <property type="project" value="TreeGrafter"/>
</dbReference>
<keyword evidence="6 10" id="KW-0833">Ubl conjugation pathway</keyword>
<reference evidence="14" key="1">
    <citation type="submission" date="2017-02" db="UniProtKB">
        <authorList>
            <consortium name="WormBaseParasite"/>
        </authorList>
    </citation>
    <scope>IDENTIFICATION</scope>
</reference>
<evidence type="ECO:0000256" key="10">
    <source>
        <dbReference type="RuleBase" id="RU366022"/>
    </source>
</evidence>
<dbReference type="InterPro" id="IPR045886">
    <property type="entry name" value="ThiF/MoeB/HesA"/>
</dbReference>
<evidence type="ECO:0000256" key="2">
    <source>
        <dbReference type="ARBA" id="ARBA00011738"/>
    </source>
</evidence>
<dbReference type="Proteomes" id="UP000046393">
    <property type="component" value="Unplaced"/>
</dbReference>
<comment type="function">
    <text evidence="10">E1-like activating enzyme involved in the 2 ubiquitin-like systems required for autophagy.</text>
</comment>
<dbReference type="PANTHER" id="PTHR10953:SF3">
    <property type="entry name" value="UBIQUITIN-LIKE MODIFIER-ACTIVATING ENZYME ATG7"/>
    <property type="match status" value="1"/>
</dbReference>
<dbReference type="InterPro" id="IPR032197">
    <property type="entry name" value="Atg7_N"/>
</dbReference>
<keyword evidence="5 10" id="KW-0963">Cytoplasm</keyword>
<dbReference type="GO" id="GO:0006995">
    <property type="term" value="P:cellular response to nitrogen starvation"/>
    <property type="evidence" value="ECO:0007669"/>
    <property type="project" value="TreeGrafter"/>
</dbReference>
<evidence type="ECO:0000259" key="11">
    <source>
        <dbReference type="Pfam" id="PF00899"/>
    </source>
</evidence>
<dbReference type="GO" id="GO:0032446">
    <property type="term" value="P:protein modification by small protein conjugation"/>
    <property type="evidence" value="ECO:0007669"/>
    <property type="project" value="TreeGrafter"/>
</dbReference>
<organism evidence="13 14">
    <name type="scientific">Syphacia muris</name>
    <dbReference type="NCBI Taxonomy" id="451379"/>
    <lineage>
        <taxon>Eukaryota</taxon>
        <taxon>Metazoa</taxon>
        <taxon>Ecdysozoa</taxon>
        <taxon>Nematoda</taxon>
        <taxon>Chromadorea</taxon>
        <taxon>Rhabditida</taxon>
        <taxon>Spirurina</taxon>
        <taxon>Oxyuridomorpha</taxon>
        <taxon>Oxyuroidea</taxon>
        <taxon>Oxyuridae</taxon>
        <taxon>Syphacia</taxon>
    </lineage>
</organism>
<keyword evidence="13" id="KW-1185">Reference proteome</keyword>
<dbReference type="Pfam" id="PF16420">
    <property type="entry name" value="ATG7_N"/>
    <property type="match status" value="1"/>
</dbReference>
<dbReference type="GO" id="GO:0019778">
    <property type="term" value="F:Atg12 activating enzyme activity"/>
    <property type="evidence" value="ECO:0007669"/>
    <property type="project" value="TreeGrafter"/>
</dbReference>
<dbReference type="GO" id="GO:0019779">
    <property type="term" value="F:Atg8 activating enzyme activity"/>
    <property type="evidence" value="ECO:0007669"/>
    <property type="project" value="TreeGrafter"/>
</dbReference>
<evidence type="ECO:0000256" key="9">
    <source>
        <dbReference type="PIRSR" id="PIRSR606285-1"/>
    </source>
</evidence>
<name>A0A0N5A8R7_9BILA</name>
<dbReference type="GO" id="GO:0034727">
    <property type="term" value="P:piecemeal microautophagy of the nucleus"/>
    <property type="evidence" value="ECO:0007669"/>
    <property type="project" value="TreeGrafter"/>
</dbReference>
<keyword evidence="8 10" id="KW-0072">Autophagy</keyword>
<evidence type="ECO:0000256" key="8">
    <source>
        <dbReference type="ARBA" id="ARBA00023006"/>
    </source>
</evidence>
<dbReference type="InterPro" id="IPR006285">
    <property type="entry name" value="Atg7"/>
</dbReference>
<feature type="domain" description="Ubiquitin-like modifier-activating enzyme Atg7 N-terminal" evidence="12">
    <location>
        <begin position="3"/>
        <end position="289"/>
    </location>
</feature>
<dbReference type="SUPFAM" id="SSF69572">
    <property type="entry name" value="Activating enzymes of the ubiquitin-like proteins"/>
    <property type="match status" value="1"/>
</dbReference>
<feature type="domain" description="THIF-type NAD/FAD binding fold" evidence="11">
    <location>
        <begin position="305"/>
        <end position="553"/>
    </location>
</feature>
<dbReference type="InterPro" id="IPR042522">
    <property type="entry name" value="Atg7_N_1"/>
</dbReference>
<evidence type="ECO:0000256" key="3">
    <source>
        <dbReference type="ARBA" id="ARBA00017647"/>
    </source>
</evidence>
<dbReference type="Pfam" id="PF00899">
    <property type="entry name" value="ThiF"/>
    <property type="match status" value="1"/>
</dbReference>
<dbReference type="Gene3D" id="3.40.140.100">
    <property type="entry name" value="Ubiquitin-like modifier-activating enzyme ATG7 C-terminal domain"/>
    <property type="match status" value="1"/>
</dbReference>
<dbReference type="NCBIfam" id="TIGR01381">
    <property type="entry name" value="E1_like_apg7"/>
    <property type="match status" value="1"/>
</dbReference>
<evidence type="ECO:0000256" key="5">
    <source>
        <dbReference type="ARBA" id="ARBA00022490"/>
    </source>
</evidence>
<dbReference type="InterPro" id="IPR000594">
    <property type="entry name" value="ThiF_NAD_FAD-bd"/>
</dbReference>
<evidence type="ECO:0000256" key="6">
    <source>
        <dbReference type="ARBA" id="ARBA00022786"/>
    </source>
</evidence>
<dbReference type="Gene3D" id="3.40.140.70">
    <property type="entry name" value="Ubiquitin-like modifier-activating enzyme ATG7 N-terminal domain"/>
    <property type="match status" value="1"/>
</dbReference>
<comment type="subunit">
    <text evidence="2 10">Homodimer.</text>
</comment>
<dbReference type="PANTHER" id="PTHR10953">
    <property type="entry name" value="UBIQUITIN-ACTIVATING ENZYME E1"/>
    <property type="match status" value="1"/>
</dbReference>
<dbReference type="InterPro" id="IPR042523">
    <property type="entry name" value="Atg7_N_2"/>
</dbReference>
<proteinExistence type="inferred from homology"/>
<evidence type="ECO:0000256" key="4">
    <source>
        <dbReference type="ARBA" id="ARBA00022448"/>
    </source>
</evidence>
<accession>A0A0N5A8R7</accession>
<comment type="subcellular location">
    <subcellularLocation>
        <location evidence="10">Cytoplasm</location>
    </subcellularLocation>
    <subcellularLocation>
        <location evidence="10">Preautophagosomal structure</location>
    </subcellularLocation>
</comment>
<sequence>MKLSFVPLSVFADTSFWAEVNRRKLNMWKLSEDPVAVVGTYTNEVCNCAAPLLSLSYDAFNDQPLPDIQSIIPVRGHLIVYNTKEAYDGANREAVIRKYASEIVNVIKKRDWITQPHLLNTFILTAYADLKKFKFYFWNCIPALLYPKNMQTVKQEILDDSLTASIQLCVKNFGYKPFFLTQNGTIDLKDGLSNKNLKPETVDFVCLDPSTIKFVLGWPLRNLIAALAYIRKDWNSIRLVSFRSGHSPLAFRYTISWDPEQDELTNTAVGWERDGKGAAGKMEVDLSNSFDPIRLTEQSVDLNLRLIRWRLIPGLDLARYSDLKCLILGSGTLGCNIARGLLGWGVRNFTFVDNATVSFSNPVRQSLFEYSDSLDGGKPKAEAATNALRRIFPSVNAKSCCMTIPVPGHSVSTSAEKEVQNVVDCLERLVIEHDVVFLVMDSREARWLPSLLCTFHHKFAISVALGFDSYVVVRHGFSQPDKLVESISSDAVVIPGDHLGCYFCCDVTAPGNTTADRTIDQQCTVSRPGVSLQAAGTAVELLASVLQHPEFGYAPARTDDNDDASTLLGATPHQIRCFVSKFQQITPTVQRFTHCLACGQAVNEAYKKERFQFLLRVFNNPKYLEKVSGLQQLGESFNEMSIWAFDDDESVASSVSSA</sequence>
<evidence type="ECO:0000313" key="13">
    <source>
        <dbReference type="Proteomes" id="UP000046393"/>
    </source>
</evidence>
<dbReference type="GO" id="GO:0000407">
    <property type="term" value="C:phagophore assembly site"/>
    <property type="evidence" value="ECO:0007669"/>
    <property type="project" value="UniProtKB-SubCell"/>
</dbReference>
<evidence type="ECO:0000256" key="1">
    <source>
        <dbReference type="ARBA" id="ARBA00010931"/>
    </source>
</evidence>
<evidence type="ECO:0000256" key="7">
    <source>
        <dbReference type="ARBA" id="ARBA00022927"/>
    </source>
</evidence>
<dbReference type="FunFam" id="3.40.50.720:FF:000395">
    <property type="entry name" value="ubiquitin-like modifier-activating enzyme ATG7"/>
    <property type="match status" value="1"/>
</dbReference>
<dbReference type="WBParaSite" id="SMUV_0000047701-mRNA-1">
    <property type="protein sequence ID" value="SMUV_0000047701-mRNA-1"/>
    <property type="gene ID" value="SMUV_0000047701"/>
</dbReference>
<protein>
    <recommendedName>
        <fullName evidence="3 10">Ubiquitin-like modifier-activating enzyme ATG7</fullName>
    </recommendedName>
    <alternativeName>
        <fullName evidence="10">Autophagy-related protein 7</fullName>
    </alternativeName>
</protein>
<feature type="active site" description="Glycyl thioester intermediate" evidence="9">
    <location>
        <position position="523"/>
    </location>
</feature>
<dbReference type="GO" id="GO:0015031">
    <property type="term" value="P:protein transport"/>
    <property type="evidence" value="ECO:0007669"/>
    <property type="project" value="UniProtKB-UniRule"/>
</dbReference>
<evidence type="ECO:0000259" key="12">
    <source>
        <dbReference type="Pfam" id="PF16420"/>
    </source>
</evidence>
<dbReference type="Gene3D" id="3.40.50.720">
    <property type="entry name" value="NAD(P)-binding Rossmann-like Domain"/>
    <property type="match status" value="1"/>
</dbReference>
<dbReference type="GO" id="GO:0000422">
    <property type="term" value="P:autophagy of mitochondrion"/>
    <property type="evidence" value="ECO:0007669"/>
    <property type="project" value="TreeGrafter"/>
</dbReference>
<keyword evidence="7 10" id="KW-0653">Protein transport</keyword>
<dbReference type="STRING" id="451379.A0A0N5A8R7"/>